<dbReference type="AlphaFoldDB" id="A0A4R4EAA1"/>
<accession>A0A4R4EAA1</accession>
<dbReference type="NCBIfam" id="NF005061">
    <property type="entry name" value="PRK06474.1"/>
    <property type="match status" value="1"/>
</dbReference>
<sequence>MKHSKADLLLHPIRLRIVQIFATRPELTIAQVAEYLKDVPQATLYRHVNQLVQGNMLTVVKQNQVRGTVEKVYSLAKGGLSTSSTSDEETRESMMQQFMLFVAMLIDDFEAYTKRKGEIDPYKDGIGFRQASFYLTDKELQQLYMRIGEAFQEAARHEPSPERQRRTISTILMPGRETNETQEQ</sequence>
<evidence type="ECO:0000256" key="1">
    <source>
        <dbReference type="ARBA" id="ARBA00023125"/>
    </source>
</evidence>
<keyword evidence="4" id="KW-1185">Reference proteome</keyword>
<dbReference type="SUPFAM" id="SSF46785">
    <property type="entry name" value="Winged helix' DNA-binding domain"/>
    <property type="match status" value="1"/>
</dbReference>
<dbReference type="Gene3D" id="1.10.10.10">
    <property type="entry name" value="Winged helix-like DNA-binding domain superfamily/Winged helix DNA-binding domain"/>
    <property type="match status" value="1"/>
</dbReference>
<dbReference type="CDD" id="cd00090">
    <property type="entry name" value="HTH_ARSR"/>
    <property type="match status" value="1"/>
</dbReference>
<dbReference type="EMBL" id="SKFG01000011">
    <property type="protein sequence ID" value="TCZ76794.1"/>
    <property type="molecule type" value="Genomic_DNA"/>
</dbReference>
<proteinExistence type="predicted"/>
<keyword evidence="1" id="KW-0238">DNA-binding</keyword>
<dbReference type="GO" id="GO:0003677">
    <property type="term" value="F:DNA binding"/>
    <property type="evidence" value="ECO:0007669"/>
    <property type="project" value="UniProtKB-KW"/>
</dbReference>
<dbReference type="InterPro" id="IPR036390">
    <property type="entry name" value="WH_DNA-bd_sf"/>
</dbReference>
<dbReference type="InterPro" id="IPR001845">
    <property type="entry name" value="HTH_ArsR_DNA-bd_dom"/>
</dbReference>
<reference evidence="3 4" key="1">
    <citation type="submission" date="2019-03" db="EMBL/GenBank/DDBJ databases">
        <authorList>
            <person name="Kim M.K.M."/>
        </authorList>
    </citation>
    <scope>NUCLEOTIDE SEQUENCE [LARGE SCALE GENOMIC DNA]</scope>
    <source>
        <strain evidence="3 4">18JY21-1</strain>
    </source>
</reference>
<dbReference type="RefSeq" id="WP_132418382.1">
    <property type="nucleotide sequence ID" value="NZ_SKFG01000011.1"/>
</dbReference>
<dbReference type="Pfam" id="PF12840">
    <property type="entry name" value="HTH_20"/>
    <property type="match status" value="1"/>
</dbReference>
<evidence type="ECO:0000313" key="4">
    <source>
        <dbReference type="Proteomes" id="UP000295418"/>
    </source>
</evidence>
<name>A0A4R4EAA1_9BACL</name>
<evidence type="ECO:0000313" key="3">
    <source>
        <dbReference type="EMBL" id="TCZ76794.1"/>
    </source>
</evidence>
<dbReference type="SMART" id="SM00418">
    <property type="entry name" value="HTH_ARSR"/>
    <property type="match status" value="1"/>
</dbReference>
<dbReference type="Gene3D" id="6.10.140.2180">
    <property type="match status" value="1"/>
</dbReference>
<dbReference type="Proteomes" id="UP000295418">
    <property type="component" value="Unassembled WGS sequence"/>
</dbReference>
<dbReference type="InterPro" id="IPR036388">
    <property type="entry name" value="WH-like_DNA-bd_sf"/>
</dbReference>
<evidence type="ECO:0000259" key="2">
    <source>
        <dbReference type="SMART" id="SM00418"/>
    </source>
</evidence>
<dbReference type="OrthoDB" id="5949858at2"/>
<dbReference type="InterPro" id="IPR011991">
    <property type="entry name" value="ArsR-like_HTH"/>
</dbReference>
<dbReference type="GO" id="GO:0003700">
    <property type="term" value="F:DNA-binding transcription factor activity"/>
    <property type="evidence" value="ECO:0007669"/>
    <property type="project" value="InterPro"/>
</dbReference>
<protein>
    <submittedName>
        <fullName evidence="3">Transcriptional regulator</fullName>
    </submittedName>
</protein>
<organism evidence="3 4">
    <name type="scientific">Paenibacillus albiflavus</name>
    <dbReference type="NCBI Taxonomy" id="2545760"/>
    <lineage>
        <taxon>Bacteria</taxon>
        <taxon>Bacillati</taxon>
        <taxon>Bacillota</taxon>
        <taxon>Bacilli</taxon>
        <taxon>Bacillales</taxon>
        <taxon>Paenibacillaceae</taxon>
        <taxon>Paenibacillus</taxon>
    </lineage>
</organism>
<feature type="domain" description="HTH arsR-type" evidence="2">
    <location>
        <begin position="8"/>
        <end position="100"/>
    </location>
</feature>
<comment type="caution">
    <text evidence="3">The sequence shown here is derived from an EMBL/GenBank/DDBJ whole genome shotgun (WGS) entry which is preliminary data.</text>
</comment>
<gene>
    <name evidence="3" type="ORF">E0485_12475</name>
</gene>